<dbReference type="GeneID" id="85015695"/>
<name>A0A7W9W1Q1_9FIRM</name>
<dbReference type="SUPFAM" id="SSF55174">
    <property type="entry name" value="Alpha-L RNA-binding motif"/>
    <property type="match status" value="1"/>
</dbReference>
<dbReference type="GO" id="GO:0003723">
    <property type="term" value="F:RNA binding"/>
    <property type="evidence" value="ECO:0007669"/>
    <property type="project" value="UniProtKB-KW"/>
</dbReference>
<evidence type="ECO:0000313" key="3">
    <source>
        <dbReference type="EMBL" id="MBB6042186.1"/>
    </source>
</evidence>
<dbReference type="EMBL" id="JACHHH010000013">
    <property type="protein sequence ID" value="MBB6042186.1"/>
    <property type="molecule type" value="Genomic_DNA"/>
</dbReference>
<feature type="domain" description="Ribosome-associated protein quality control protein P2 RNA-binding" evidence="2">
    <location>
        <begin position="82"/>
        <end position="160"/>
    </location>
</feature>
<dbReference type="InterPro" id="IPR040591">
    <property type="entry name" value="RqcP2_RBD"/>
</dbReference>
<gene>
    <name evidence="3" type="ORF">HNQ46_002182</name>
</gene>
<dbReference type="InterPro" id="IPR012677">
    <property type="entry name" value="Nucleotide-bd_a/b_plait_sf"/>
</dbReference>
<evidence type="ECO:0000256" key="1">
    <source>
        <dbReference type="PROSITE-ProRule" id="PRU00182"/>
    </source>
</evidence>
<proteinExistence type="predicted"/>
<dbReference type="Pfam" id="PF17774">
    <property type="entry name" value="YlmH_RBD"/>
    <property type="match status" value="1"/>
</dbReference>
<sequence length="254" mass="29646">MKDREDILAHVEDIWRKTEERGIVRNSPFLSERERGLFLEKIKRERGAKFLLLGGEEAERQAFFFYPSFMEEEECRELLLEDNPVVLLEIQGKQKKFSEELSHRDVLGAIMSLGIEREMLGDIFFRDEKSYVYLLRKMRDYLLENLQQIRHTSVEIKECEEAFVPKQERIEEQIFAASERLDGIVSAVFHLSRGKAQEYFAKELVYKDGLAAKGSSSLKGGEKISVRGLGKFHYLGLEKNTKKGRMVLRILRYG</sequence>
<evidence type="ECO:0000259" key="2">
    <source>
        <dbReference type="Pfam" id="PF17774"/>
    </source>
</evidence>
<dbReference type="Gene3D" id="3.30.1370.160">
    <property type="match status" value="1"/>
</dbReference>
<reference evidence="3 4" key="1">
    <citation type="submission" date="2020-08" db="EMBL/GenBank/DDBJ databases">
        <title>Genomic Encyclopedia of Type Strains, Phase IV (KMG-IV): sequencing the most valuable type-strain genomes for metagenomic binning, comparative biology and taxonomic classification.</title>
        <authorList>
            <person name="Goeker M."/>
        </authorList>
    </citation>
    <scope>NUCLEOTIDE SEQUENCE [LARGE SCALE GENOMIC DNA]</scope>
    <source>
        <strain evidence="3 4">DSM 17245</strain>
    </source>
</reference>
<comment type="caution">
    <text evidence="3">The sequence shown here is derived from an EMBL/GenBank/DDBJ whole genome shotgun (WGS) entry which is preliminary data.</text>
</comment>
<organism evidence="3 4">
    <name type="scientific">Oribacterium sinus</name>
    <dbReference type="NCBI Taxonomy" id="237576"/>
    <lineage>
        <taxon>Bacteria</taxon>
        <taxon>Bacillati</taxon>
        <taxon>Bacillota</taxon>
        <taxon>Clostridia</taxon>
        <taxon>Lachnospirales</taxon>
        <taxon>Lachnospiraceae</taxon>
        <taxon>Oribacterium</taxon>
    </lineage>
</organism>
<dbReference type="Gene3D" id="3.30.70.330">
    <property type="match status" value="1"/>
</dbReference>
<evidence type="ECO:0000313" key="4">
    <source>
        <dbReference type="Proteomes" id="UP000522163"/>
    </source>
</evidence>
<dbReference type="Gene3D" id="3.10.290.10">
    <property type="entry name" value="RNA-binding S4 domain"/>
    <property type="match status" value="1"/>
</dbReference>
<dbReference type="PROSITE" id="PS50889">
    <property type="entry name" value="S4"/>
    <property type="match status" value="1"/>
</dbReference>
<protein>
    <submittedName>
        <fullName evidence="3">RNA-binding protein YlmH</fullName>
    </submittedName>
</protein>
<accession>A0A7W9W1Q1</accession>
<keyword evidence="1" id="KW-0694">RNA-binding</keyword>
<dbReference type="AlphaFoldDB" id="A0A7W9W1Q1"/>
<dbReference type="Proteomes" id="UP000522163">
    <property type="component" value="Unassembled WGS sequence"/>
</dbReference>
<dbReference type="InterPro" id="IPR036986">
    <property type="entry name" value="S4_RNA-bd_sf"/>
</dbReference>
<dbReference type="RefSeq" id="WP_183684684.1">
    <property type="nucleotide sequence ID" value="NZ_CAUQIH010000028.1"/>
</dbReference>